<gene>
    <name evidence="2" type="ORF">LVIROSA_LOCUS6796</name>
</gene>
<evidence type="ECO:0000313" key="2">
    <source>
        <dbReference type="EMBL" id="CAH1419253.1"/>
    </source>
</evidence>
<feature type="compositionally biased region" description="Pro residues" evidence="1">
    <location>
        <begin position="40"/>
        <end position="50"/>
    </location>
</feature>
<sequence>MELKERVKDKGGSAVGSFHSVRVVGVSSIVTLYSYTTHLPPYPTHPPHTPSKPHSVKVKTKKKPFSEDKQQHTVRHQIVSCVSRFLCCFVSKSLSTSALPERFLNVKLEQSESEKLL</sequence>
<feature type="compositionally biased region" description="Basic residues" evidence="1">
    <location>
        <begin position="54"/>
        <end position="63"/>
    </location>
</feature>
<feature type="region of interest" description="Disordered" evidence="1">
    <location>
        <begin position="40"/>
        <end position="71"/>
    </location>
</feature>
<dbReference type="AlphaFoldDB" id="A0AAU9M3Q2"/>
<name>A0AAU9M3Q2_9ASTR</name>
<proteinExistence type="predicted"/>
<comment type="caution">
    <text evidence="2">The sequence shown here is derived from an EMBL/GenBank/DDBJ whole genome shotgun (WGS) entry which is preliminary data.</text>
</comment>
<evidence type="ECO:0000313" key="3">
    <source>
        <dbReference type="Proteomes" id="UP001157418"/>
    </source>
</evidence>
<dbReference type="Proteomes" id="UP001157418">
    <property type="component" value="Unassembled WGS sequence"/>
</dbReference>
<organism evidence="2 3">
    <name type="scientific">Lactuca virosa</name>
    <dbReference type="NCBI Taxonomy" id="75947"/>
    <lineage>
        <taxon>Eukaryota</taxon>
        <taxon>Viridiplantae</taxon>
        <taxon>Streptophyta</taxon>
        <taxon>Embryophyta</taxon>
        <taxon>Tracheophyta</taxon>
        <taxon>Spermatophyta</taxon>
        <taxon>Magnoliopsida</taxon>
        <taxon>eudicotyledons</taxon>
        <taxon>Gunneridae</taxon>
        <taxon>Pentapetalae</taxon>
        <taxon>asterids</taxon>
        <taxon>campanulids</taxon>
        <taxon>Asterales</taxon>
        <taxon>Asteraceae</taxon>
        <taxon>Cichorioideae</taxon>
        <taxon>Cichorieae</taxon>
        <taxon>Lactucinae</taxon>
        <taxon>Lactuca</taxon>
    </lineage>
</organism>
<accession>A0AAU9M3Q2</accession>
<evidence type="ECO:0000256" key="1">
    <source>
        <dbReference type="SAM" id="MobiDB-lite"/>
    </source>
</evidence>
<dbReference type="EMBL" id="CAKMRJ010000228">
    <property type="protein sequence ID" value="CAH1419253.1"/>
    <property type="molecule type" value="Genomic_DNA"/>
</dbReference>
<keyword evidence="3" id="KW-1185">Reference proteome</keyword>
<reference evidence="2 3" key="1">
    <citation type="submission" date="2022-01" db="EMBL/GenBank/DDBJ databases">
        <authorList>
            <person name="Xiong W."/>
            <person name="Schranz E."/>
        </authorList>
    </citation>
    <scope>NUCLEOTIDE SEQUENCE [LARGE SCALE GENOMIC DNA]</scope>
</reference>
<protein>
    <submittedName>
        <fullName evidence="2">Uncharacterized protein</fullName>
    </submittedName>
</protein>